<evidence type="ECO:0000259" key="5">
    <source>
        <dbReference type="Pfam" id="PF13476"/>
    </source>
</evidence>
<comment type="caution">
    <text evidence="6">The sequence shown here is derived from an EMBL/GenBank/DDBJ whole genome shotgun (WGS) entry which is preliminary data.</text>
</comment>
<dbReference type="InterPro" id="IPR027417">
    <property type="entry name" value="P-loop_NTPase"/>
</dbReference>
<evidence type="ECO:0000256" key="1">
    <source>
        <dbReference type="ARBA" id="ARBA00006930"/>
    </source>
</evidence>
<dbReference type="InterPro" id="IPR017599">
    <property type="entry name" value="DNA_S_DndD"/>
</dbReference>
<gene>
    <name evidence="6" type="ORF">NIES2119_15490</name>
</gene>
<evidence type="ECO:0000313" key="6">
    <source>
        <dbReference type="EMBL" id="OKH36824.1"/>
    </source>
</evidence>
<dbReference type="GO" id="GO:0016887">
    <property type="term" value="F:ATP hydrolysis activity"/>
    <property type="evidence" value="ECO:0007669"/>
    <property type="project" value="InterPro"/>
</dbReference>
<organism evidence="6 7">
    <name type="scientific">[Phormidium ambiguum] IAM M-71</name>
    <dbReference type="NCBI Taxonomy" id="454136"/>
    <lineage>
        <taxon>Bacteria</taxon>
        <taxon>Bacillati</taxon>
        <taxon>Cyanobacteriota</taxon>
        <taxon>Cyanophyceae</taxon>
        <taxon>Oscillatoriophycideae</taxon>
        <taxon>Aerosakkonematales</taxon>
        <taxon>Aerosakkonemataceae</taxon>
        <taxon>Floridanema</taxon>
    </lineage>
</organism>
<evidence type="ECO:0000313" key="7">
    <source>
        <dbReference type="Proteomes" id="UP000185860"/>
    </source>
</evidence>
<keyword evidence="4" id="KW-0175">Coiled coil</keyword>
<dbReference type="AlphaFoldDB" id="A0A1U7IIA3"/>
<dbReference type="EMBL" id="MRCE01000014">
    <property type="protein sequence ID" value="OKH36824.1"/>
    <property type="molecule type" value="Genomic_DNA"/>
</dbReference>
<feature type="coiled-coil region" evidence="4">
    <location>
        <begin position="317"/>
        <end position="372"/>
    </location>
</feature>
<dbReference type="Pfam" id="PF13476">
    <property type="entry name" value="AAA_23"/>
    <property type="match status" value="1"/>
</dbReference>
<dbReference type="REBASE" id="191764">
    <property type="entry name" value="M.PamM71DndDP"/>
</dbReference>
<comment type="similarity">
    <text evidence="1">Belongs to the SMC family. SbcC subfamily.</text>
</comment>
<dbReference type="RefSeq" id="WP_073594400.1">
    <property type="nucleotide sequence ID" value="NZ_MRCE01000014.1"/>
</dbReference>
<dbReference type="OrthoDB" id="9795626at2"/>
<dbReference type="NCBIfam" id="TIGR03185">
    <property type="entry name" value="DNA_S_dndD"/>
    <property type="match status" value="1"/>
</dbReference>
<protein>
    <recommendedName>
        <fullName evidence="3">Nuclease SbcCD subunit C</fullName>
    </recommendedName>
</protein>
<feature type="coiled-coil region" evidence="4">
    <location>
        <begin position="406"/>
        <end position="491"/>
    </location>
</feature>
<evidence type="ECO:0000256" key="4">
    <source>
        <dbReference type="SAM" id="Coils"/>
    </source>
</evidence>
<dbReference type="SUPFAM" id="SSF52540">
    <property type="entry name" value="P-loop containing nucleoside triphosphate hydrolases"/>
    <property type="match status" value="1"/>
</dbReference>
<dbReference type="InterPro" id="IPR038729">
    <property type="entry name" value="Rad50/SbcC_AAA"/>
</dbReference>
<evidence type="ECO:0000256" key="3">
    <source>
        <dbReference type="ARBA" id="ARBA00013368"/>
    </source>
</evidence>
<comment type="subunit">
    <text evidence="2">Heterodimer of SbcC and SbcD.</text>
</comment>
<dbReference type="PANTHER" id="PTHR32114">
    <property type="entry name" value="ABC TRANSPORTER ABCH.3"/>
    <property type="match status" value="1"/>
</dbReference>
<dbReference type="Proteomes" id="UP000185860">
    <property type="component" value="Unassembled WGS sequence"/>
</dbReference>
<dbReference type="Gene3D" id="3.40.50.300">
    <property type="entry name" value="P-loop containing nucleotide triphosphate hydrolases"/>
    <property type="match status" value="2"/>
</dbReference>
<evidence type="ECO:0000256" key="2">
    <source>
        <dbReference type="ARBA" id="ARBA00011322"/>
    </source>
</evidence>
<accession>A0A1U7IIA3</accession>
<dbReference type="STRING" id="454136.NIES2119_15490"/>
<name>A0A1U7IIA3_9CYAN</name>
<dbReference type="PANTHER" id="PTHR32114:SF2">
    <property type="entry name" value="ABC TRANSPORTER ABCH.3"/>
    <property type="match status" value="1"/>
</dbReference>
<sequence>MIFLELSLENFGPYLGKNIINLRPEIDGETRPIILFGGMNGGGKTTLMDAIRLTLYGNRAQCSTRGNLSYSEFLNQSVHRHTPPTENTRIELTFEHIQEDKPTIFKVVRYWTKEPKDGKDTLGILVYDDYLKEWWPDKALTNAWDEYIETLLPLGISNLFLFDGEQVKELAELETPPPLVVDAIRSLLGLELAERLSVDLDILVSRKRKEIAGAKELATLEKLETKFKDLIVERDNATQEQGSCQTQLEDKQKALRLAEEKFISEGGKIAGERNQLDQQQTELKEQANTTRQTMVELAAGVLPLALITPLLDQIQIQAESETQQQQAKIEKEALQKRSDRLLNYITKLDLKAKQIEQIKTFLDQEYQELEQAASSSEKPWLQADIEVIEQLENLLKYELKAKEEIGAEKIKQLKDIEKDIEFLERQLAIAASPEIYEQLQKNVRLAQKELAKAQAAKEMANRRVEESKRELEKTRKEIEQYSQEHIKLRNNQHIITSAAKVQNTLKLFKEKLTLKKLNKLEKEVTQCFCYLLHKTDLVHRVVIDTQTFSLFLYDTQGKAVPKHRLSAGEKQLLAISFLWGLARVSGRHLPVAIDTPLGRLDSSHRQNLIERYFPAASHQVILLSTDTEIGKTEVENLRKLEAIAREYLLKYDANERQTIVKDGYFW</sequence>
<reference evidence="6 7" key="1">
    <citation type="submission" date="2016-11" db="EMBL/GenBank/DDBJ databases">
        <title>Draft Genome Sequences of Nine Cyanobacterial Strains from Diverse Habitats.</title>
        <authorList>
            <person name="Zhu T."/>
            <person name="Hou S."/>
            <person name="Lu X."/>
            <person name="Hess W.R."/>
        </authorList>
    </citation>
    <scope>NUCLEOTIDE SEQUENCE [LARGE SCALE GENOMIC DNA]</scope>
    <source>
        <strain evidence="6 7">IAM M-71</strain>
    </source>
</reference>
<dbReference type="GO" id="GO:0006302">
    <property type="term" value="P:double-strand break repair"/>
    <property type="evidence" value="ECO:0007669"/>
    <property type="project" value="InterPro"/>
</dbReference>
<feature type="domain" description="Rad50/SbcC-type AAA" evidence="5">
    <location>
        <begin position="5"/>
        <end position="286"/>
    </location>
</feature>
<proteinExistence type="inferred from homology"/>